<dbReference type="RefSeq" id="XP_033687731.1">
    <property type="nucleotide sequence ID" value="XM_033821274.1"/>
</dbReference>
<keyword evidence="1" id="KW-0812">Transmembrane</keyword>
<gene>
    <name evidence="2" type="ORF">BU26DRAFT_263344</name>
</gene>
<organism evidence="2 3">
    <name type="scientific">Trematosphaeria pertusa</name>
    <dbReference type="NCBI Taxonomy" id="390896"/>
    <lineage>
        <taxon>Eukaryota</taxon>
        <taxon>Fungi</taxon>
        <taxon>Dikarya</taxon>
        <taxon>Ascomycota</taxon>
        <taxon>Pezizomycotina</taxon>
        <taxon>Dothideomycetes</taxon>
        <taxon>Pleosporomycetidae</taxon>
        <taxon>Pleosporales</taxon>
        <taxon>Massarineae</taxon>
        <taxon>Trematosphaeriaceae</taxon>
        <taxon>Trematosphaeria</taxon>
    </lineage>
</organism>
<evidence type="ECO:0000256" key="1">
    <source>
        <dbReference type="SAM" id="Phobius"/>
    </source>
</evidence>
<dbReference type="AlphaFoldDB" id="A0A6A6IRC6"/>
<name>A0A6A6IRC6_9PLEO</name>
<keyword evidence="1" id="KW-0472">Membrane</keyword>
<dbReference type="GeneID" id="54574604"/>
<dbReference type="Proteomes" id="UP000800094">
    <property type="component" value="Unassembled WGS sequence"/>
</dbReference>
<reference evidence="2" key="1">
    <citation type="journal article" date="2020" name="Stud. Mycol.">
        <title>101 Dothideomycetes genomes: a test case for predicting lifestyles and emergence of pathogens.</title>
        <authorList>
            <person name="Haridas S."/>
            <person name="Albert R."/>
            <person name="Binder M."/>
            <person name="Bloem J."/>
            <person name="Labutti K."/>
            <person name="Salamov A."/>
            <person name="Andreopoulos B."/>
            <person name="Baker S."/>
            <person name="Barry K."/>
            <person name="Bills G."/>
            <person name="Bluhm B."/>
            <person name="Cannon C."/>
            <person name="Castanera R."/>
            <person name="Culley D."/>
            <person name="Daum C."/>
            <person name="Ezra D."/>
            <person name="Gonzalez J."/>
            <person name="Henrissat B."/>
            <person name="Kuo A."/>
            <person name="Liang C."/>
            <person name="Lipzen A."/>
            <person name="Lutzoni F."/>
            <person name="Magnuson J."/>
            <person name="Mondo S."/>
            <person name="Nolan M."/>
            <person name="Ohm R."/>
            <person name="Pangilinan J."/>
            <person name="Park H.-J."/>
            <person name="Ramirez L."/>
            <person name="Alfaro M."/>
            <person name="Sun H."/>
            <person name="Tritt A."/>
            <person name="Yoshinaga Y."/>
            <person name="Zwiers L.-H."/>
            <person name="Turgeon B."/>
            <person name="Goodwin S."/>
            <person name="Spatafora J."/>
            <person name="Crous P."/>
            <person name="Grigoriev I."/>
        </authorList>
    </citation>
    <scope>NUCLEOTIDE SEQUENCE</scope>
    <source>
        <strain evidence="2">CBS 122368</strain>
    </source>
</reference>
<keyword evidence="1" id="KW-1133">Transmembrane helix</keyword>
<protein>
    <submittedName>
        <fullName evidence="2">Uncharacterized protein</fullName>
    </submittedName>
</protein>
<feature type="transmembrane region" description="Helical" evidence="1">
    <location>
        <begin position="70"/>
        <end position="91"/>
    </location>
</feature>
<dbReference type="EMBL" id="ML987192">
    <property type="protein sequence ID" value="KAF2252727.1"/>
    <property type="molecule type" value="Genomic_DNA"/>
</dbReference>
<evidence type="ECO:0000313" key="3">
    <source>
        <dbReference type="Proteomes" id="UP000800094"/>
    </source>
</evidence>
<evidence type="ECO:0000313" key="2">
    <source>
        <dbReference type="EMBL" id="KAF2252727.1"/>
    </source>
</evidence>
<keyword evidence="3" id="KW-1185">Reference proteome</keyword>
<proteinExistence type="predicted"/>
<sequence length="112" mass="12770">MTSLGARRCARLSTTRLYSCSYFQRGLGGSTEAFAPGWCWSPLLSLILERLNNIQPLSLMLRILHLDDTSISYLPVVFALTLTTLWFIFLLPPLQDYISARYRHAFPEGLPF</sequence>
<accession>A0A6A6IRC6</accession>